<comment type="caution">
    <text evidence="2">The sequence shown here is derived from an EMBL/GenBank/DDBJ whole genome shotgun (WGS) entry which is preliminary data.</text>
</comment>
<reference evidence="2" key="1">
    <citation type="journal article" date="2019" name="bioRxiv">
        <title>The Genome of the Zebra Mussel, Dreissena polymorpha: A Resource for Invasive Species Research.</title>
        <authorList>
            <person name="McCartney M.A."/>
            <person name="Auch B."/>
            <person name="Kono T."/>
            <person name="Mallez S."/>
            <person name="Zhang Y."/>
            <person name="Obille A."/>
            <person name="Becker A."/>
            <person name="Abrahante J.E."/>
            <person name="Garbe J."/>
            <person name="Badalamenti J.P."/>
            <person name="Herman A."/>
            <person name="Mangelson H."/>
            <person name="Liachko I."/>
            <person name="Sullivan S."/>
            <person name="Sone E.D."/>
            <person name="Koren S."/>
            <person name="Silverstein K.A.T."/>
            <person name="Beckman K.B."/>
            <person name="Gohl D.M."/>
        </authorList>
    </citation>
    <scope>NUCLEOTIDE SEQUENCE</scope>
    <source>
        <strain evidence="2">Duluth1</strain>
        <tissue evidence="2">Whole animal</tissue>
    </source>
</reference>
<dbReference type="EMBL" id="JAIWYP010000002">
    <property type="protein sequence ID" value="KAH3871410.1"/>
    <property type="molecule type" value="Genomic_DNA"/>
</dbReference>
<proteinExistence type="predicted"/>
<evidence type="ECO:0000256" key="1">
    <source>
        <dbReference type="SAM" id="SignalP"/>
    </source>
</evidence>
<feature type="signal peptide" evidence="1">
    <location>
        <begin position="1"/>
        <end position="16"/>
    </location>
</feature>
<dbReference type="Proteomes" id="UP000828390">
    <property type="component" value="Unassembled WGS sequence"/>
</dbReference>
<gene>
    <name evidence="2" type="ORF">DPMN_034610</name>
</gene>
<name>A0A9D4RM87_DREPO</name>
<keyword evidence="3" id="KW-1185">Reference proteome</keyword>
<feature type="chain" id="PRO_5038932557" evidence="1">
    <location>
        <begin position="17"/>
        <end position="92"/>
    </location>
</feature>
<protein>
    <submittedName>
        <fullName evidence="2">Uncharacterized protein</fullName>
    </submittedName>
</protein>
<organism evidence="2 3">
    <name type="scientific">Dreissena polymorpha</name>
    <name type="common">Zebra mussel</name>
    <name type="synonym">Mytilus polymorpha</name>
    <dbReference type="NCBI Taxonomy" id="45954"/>
    <lineage>
        <taxon>Eukaryota</taxon>
        <taxon>Metazoa</taxon>
        <taxon>Spiralia</taxon>
        <taxon>Lophotrochozoa</taxon>
        <taxon>Mollusca</taxon>
        <taxon>Bivalvia</taxon>
        <taxon>Autobranchia</taxon>
        <taxon>Heteroconchia</taxon>
        <taxon>Euheterodonta</taxon>
        <taxon>Imparidentia</taxon>
        <taxon>Neoheterodontei</taxon>
        <taxon>Myida</taxon>
        <taxon>Dreissenoidea</taxon>
        <taxon>Dreissenidae</taxon>
        <taxon>Dreissena</taxon>
    </lineage>
</organism>
<evidence type="ECO:0000313" key="2">
    <source>
        <dbReference type="EMBL" id="KAH3871410.1"/>
    </source>
</evidence>
<sequence>MKLAVVFLCLLPFVFSASINERFIESLLGGIDIFSLAQQIVTQFGTSESEQQCEKELCPPLVHALDFHISLITDLVCGAVCKEVQVLAQHAG</sequence>
<evidence type="ECO:0000313" key="3">
    <source>
        <dbReference type="Proteomes" id="UP000828390"/>
    </source>
</evidence>
<accession>A0A9D4RM87</accession>
<reference evidence="2" key="2">
    <citation type="submission" date="2020-11" db="EMBL/GenBank/DDBJ databases">
        <authorList>
            <person name="McCartney M.A."/>
            <person name="Auch B."/>
            <person name="Kono T."/>
            <person name="Mallez S."/>
            <person name="Becker A."/>
            <person name="Gohl D.M."/>
            <person name="Silverstein K.A.T."/>
            <person name="Koren S."/>
            <person name="Bechman K.B."/>
            <person name="Herman A."/>
            <person name="Abrahante J.E."/>
            <person name="Garbe J."/>
        </authorList>
    </citation>
    <scope>NUCLEOTIDE SEQUENCE</scope>
    <source>
        <strain evidence="2">Duluth1</strain>
        <tissue evidence="2">Whole animal</tissue>
    </source>
</reference>
<dbReference type="AlphaFoldDB" id="A0A9D4RM87"/>
<keyword evidence="1" id="KW-0732">Signal</keyword>